<feature type="transmembrane region" description="Helical" evidence="1">
    <location>
        <begin position="155"/>
        <end position="179"/>
    </location>
</feature>
<dbReference type="Proteomes" id="UP000638848">
    <property type="component" value="Unassembled WGS sequence"/>
</dbReference>
<comment type="caution">
    <text evidence="2">The sequence shown here is derived from an EMBL/GenBank/DDBJ whole genome shotgun (WGS) entry which is preliminary data.</text>
</comment>
<feature type="transmembrane region" description="Helical" evidence="1">
    <location>
        <begin position="185"/>
        <end position="204"/>
    </location>
</feature>
<accession>A0A917GIA0</accession>
<reference evidence="2" key="2">
    <citation type="submission" date="2020-09" db="EMBL/GenBank/DDBJ databases">
        <authorList>
            <person name="Sun Q."/>
            <person name="Zhou Y."/>
        </authorList>
    </citation>
    <scope>NUCLEOTIDE SEQUENCE</scope>
    <source>
        <strain evidence="2">CGMCC 1.12187</strain>
    </source>
</reference>
<keyword evidence="1" id="KW-0812">Transmembrane</keyword>
<feature type="transmembrane region" description="Helical" evidence="1">
    <location>
        <begin position="53"/>
        <end position="78"/>
    </location>
</feature>
<evidence type="ECO:0000313" key="3">
    <source>
        <dbReference type="Proteomes" id="UP000638848"/>
    </source>
</evidence>
<dbReference type="EMBL" id="BMEQ01000002">
    <property type="protein sequence ID" value="GGG46890.1"/>
    <property type="molecule type" value="Genomic_DNA"/>
</dbReference>
<keyword evidence="1" id="KW-0472">Membrane</keyword>
<name>A0A917GIA0_9MICC</name>
<dbReference type="Pfam" id="PF16481">
    <property type="entry name" value="DUF5058"/>
    <property type="match status" value="1"/>
</dbReference>
<keyword evidence="3" id="KW-1185">Reference proteome</keyword>
<keyword evidence="1" id="KW-1133">Transmembrane helix</keyword>
<evidence type="ECO:0000313" key="2">
    <source>
        <dbReference type="EMBL" id="GGG46890.1"/>
    </source>
</evidence>
<evidence type="ECO:0000256" key="1">
    <source>
        <dbReference type="SAM" id="Phobius"/>
    </source>
</evidence>
<reference evidence="2" key="1">
    <citation type="journal article" date="2014" name="Int. J. Syst. Evol. Microbiol.">
        <title>Complete genome sequence of Corynebacterium casei LMG S-19264T (=DSM 44701T), isolated from a smear-ripened cheese.</title>
        <authorList>
            <consortium name="US DOE Joint Genome Institute (JGI-PGF)"/>
            <person name="Walter F."/>
            <person name="Albersmeier A."/>
            <person name="Kalinowski J."/>
            <person name="Ruckert C."/>
        </authorList>
    </citation>
    <scope>NUCLEOTIDE SEQUENCE</scope>
    <source>
        <strain evidence="2">CGMCC 1.12187</strain>
    </source>
</reference>
<feature type="transmembrane region" description="Helical" evidence="1">
    <location>
        <begin position="12"/>
        <end position="32"/>
    </location>
</feature>
<sequence length="241" mass="24809">MESLSDYANRPVLWLSALAVFAVIILQTVIYMRAARRAGPSVGFTPQDLRESFRAGGVAAIGPSLAVVIVAIALLPLFGAPAVLVRIGLVGSAATETSSANLAAGTMDAALGGSSWTPEVFAVAFMAMSLSGGMWMIATLILTPMLKRGDTKLRAVNPALMAIVPSAALLAAFSSLGIAELPKSSVHIITVVVSALVMAVCLILAKTLHAPWLREWGLGFSIIVGLVVAYFAHGAGLGPTA</sequence>
<feature type="transmembrane region" description="Helical" evidence="1">
    <location>
        <begin position="120"/>
        <end position="143"/>
    </location>
</feature>
<organism evidence="2 3">
    <name type="scientific">Kocuria dechangensis</name>
    <dbReference type="NCBI Taxonomy" id="1176249"/>
    <lineage>
        <taxon>Bacteria</taxon>
        <taxon>Bacillati</taxon>
        <taxon>Actinomycetota</taxon>
        <taxon>Actinomycetes</taxon>
        <taxon>Micrococcales</taxon>
        <taxon>Micrococcaceae</taxon>
        <taxon>Kocuria</taxon>
    </lineage>
</organism>
<dbReference type="RefSeq" id="WP_229741530.1">
    <property type="nucleotide sequence ID" value="NZ_BMEQ01000002.1"/>
</dbReference>
<dbReference type="InterPro" id="IPR032479">
    <property type="entry name" value="DUF5058"/>
</dbReference>
<gene>
    <name evidence="2" type="ORF">GCM10011374_06600</name>
</gene>
<dbReference type="AlphaFoldDB" id="A0A917GIA0"/>
<protein>
    <submittedName>
        <fullName evidence="2">DUF5058 domain-containing protein</fullName>
    </submittedName>
</protein>
<proteinExistence type="predicted"/>
<feature type="transmembrane region" description="Helical" evidence="1">
    <location>
        <begin position="216"/>
        <end position="233"/>
    </location>
</feature>